<dbReference type="AlphaFoldDB" id="A0A8H6RYH8"/>
<gene>
    <name evidence="1" type="ORF">MIND_01381900</name>
</gene>
<dbReference type="RefSeq" id="XP_037213238.1">
    <property type="nucleotide sequence ID" value="XM_037370237.1"/>
</dbReference>
<protein>
    <submittedName>
        <fullName evidence="1">Uncharacterized protein</fullName>
    </submittedName>
</protein>
<dbReference type="OrthoDB" id="3232239at2759"/>
<evidence type="ECO:0000313" key="2">
    <source>
        <dbReference type="Proteomes" id="UP000636479"/>
    </source>
</evidence>
<dbReference type="EMBL" id="JACAZF010000017">
    <property type="protein sequence ID" value="KAF7289207.1"/>
    <property type="molecule type" value="Genomic_DNA"/>
</dbReference>
<dbReference type="GeneID" id="59352753"/>
<name>A0A8H6RYH8_9AGAR</name>
<evidence type="ECO:0000313" key="1">
    <source>
        <dbReference type="EMBL" id="KAF7289207.1"/>
    </source>
</evidence>
<dbReference type="Proteomes" id="UP000636479">
    <property type="component" value="Unassembled WGS sequence"/>
</dbReference>
<comment type="caution">
    <text evidence="1">The sequence shown here is derived from an EMBL/GenBank/DDBJ whole genome shotgun (WGS) entry which is preliminary data.</text>
</comment>
<organism evidence="1 2">
    <name type="scientific">Mycena indigotica</name>
    <dbReference type="NCBI Taxonomy" id="2126181"/>
    <lineage>
        <taxon>Eukaryota</taxon>
        <taxon>Fungi</taxon>
        <taxon>Dikarya</taxon>
        <taxon>Basidiomycota</taxon>
        <taxon>Agaricomycotina</taxon>
        <taxon>Agaricomycetes</taxon>
        <taxon>Agaricomycetidae</taxon>
        <taxon>Agaricales</taxon>
        <taxon>Marasmiineae</taxon>
        <taxon>Mycenaceae</taxon>
        <taxon>Mycena</taxon>
    </lineage>
</organism>
<sequence length="396" mass="45435">MSSVQHPRLPLELLLLICQQTNNRDSLLNLCKTSYAFRVPAQRKLYEDVYLVGCSPRVILYWCRVIRRRPDLAIRVKRVRLVSPTTAEVYPEEADRIFLALTRCVNILWLELPYEAATYHSSWLLGAISRMQCPFRLIVFVGGAQTSLEDIRCMLLQQPRLRILHLQSKYLPLDRHFLRRMSDPVGRDPATVLPYLFAVKTHSPNVEIERHLQRIETDIGDLTPPLARYAASLTVLNIHFNSSREPELQAIFAFNRISQLLPNLLHLALAEKAQAKDDCWYIADDSPALTISRFPRLQTFTLVTSRISQFNATEPDGTAVHVDDAGAMQMLCRATMLVGSKTLRRLIIGIQPNEDLRFPERMFIAAKYPRVSSGVEIRHFCVAKIHPMAVSQFFWT</sequence>
<keyword evidence="2" id="KW-1185">Reference proteome</keyword>
<proteinExistence type="predicted"/>
<reference evidence="1" key="1">
    <citation type="submission" date="2020-05" db="EMBL/GenBank/DDBJ databases">
        <title>Mycena genomes resolve the evolution of fungal bioluminescence.</title>
        <authorList>
            <person name="Tsai I.J."/>
        </authorList>
    </citation>
    <scope>NUCLEOTIDE SEQUENCE</scope>
    <source>
        <strain evidence="1">171206Taipei</strain>
    </source>
</reference>
<accession>A0A8H6RYH8</accession>